<organism evidence="1">
    <name type="scientific">Rhizophora mucronata</name>
    <name type="common">Asiatic mangrove</name>
    <dbReference type="NCBI Taxonomy" id="61149"/>
    <lineage>
        <taxon>Eukaryota</taxon>
        <taxon>Viridiplantae</taxon>
        <taxon>Streptophyta</taxon>
        <taxon>Embryophyta</taxon>
        <taxon>Tracheophyta</taxon>
        <taxon>Spermatophyta</taxon>
        <taxon>Magnoliopsida</taxon>
        <taxon>eudicotyledons</taxon>
        <taxon>Gunneridae</taxon>
        <taxon>Pentapetalae</taxon>
        <taxon>rosids</taxon>
        <taxon>fabids</taxon>
        <taxon>Malpighiales</taxon>
        <taxon>Rhizophoraceae</taxon>
        <taxon>Rhizophora</taxon>
    </lineage>
</organism>
<reference evidence="1" key="1">
    <citation type="submission" date="2018-02" db="EMBL/GenBank/DDBJ databases">
        <title>Rhizophora mucronata_Transcriptome.</title>
        <authorList>
            <person name="Meera S.P."/>
            <person name="Sreeshan A."/>
            <person name="Augustine A."/>
        </authorList>
    </citation>
    <scope>NUCLEOTIDE SEQUENCE</scope>
    <source>
        <tissue evidence="1">Leaf</tissue>
    </source>
</reference>
<evidence type="ECO:0000313" key="1">
    <source>
        <dbReference type="EMBL" id="MBX64155.1"/>
    </source>
</evidence>
<protein>
    <submittedName>
        <fullName evidence="1">Uncharacterized protein</fullName>
    </submittedName>
</protein>
<accession>A0A2P2QB18</accession>
<name>A0A2P2QB18_RHIMU</name>
<proteinExistence type="predicted"/>
<dbReference type="AlphaFoldDB" id="A0A2P2QB18"/>
<sequence length="26" mass="2976">MNITAESKLSCLLLAKQRKKTKLLLM</sequence>
<dbReference type="EMBL" id="GGEC01083671">
    <property type="protein sequence ID" value="MBX64155.1"/>
    <property type="molecule type" value="Transcribed_RNA"/>
</dbReference>